<accession>A0A8W8JR47</accession>
<feature type="region of interest" description="Disordered" evidence="2">
    <location>
        <begin position="1207"/>
        <end position="1268"/>
    </location>
</feature>
<dbReference type="PANTHER" id="PTHR14445:SF36">
    <property type="entry name" value="FI03272P-RELATED"/>
    <property type="match status" value="1"/>
</dbReference>
<feature type="region of interest" description="Disordered" evidence="2">
    <location>
        <begin position="833"/>
        <end position="1028"/>
    </location>
</feature>
<reference evidence="5" key="1">
    <citation type="submission" date="2022-08" db="UniProtKB">
        <authorList>
            <consortium name="EnsemblMetazoa"/>
        </authorList>
    </citation>
    <scope>IDENTIFICATION</scope>
    <source>
        <strain evidence="5">05x7-T-G4-1.051#20</strain>
    </source>
</reference>
<feature type="compositionally biased region" description="Basic and acidic residues" evidence="2">
    <location>
        <begin position="857"/>
        <end position="985"/>
    </location>
</feature>
<feature type="compositionally biased region" description="Basic and acidic residues" evidence="2">
    <location>
        <begin position="494"/>
        <end position="507"/>
    </location>
</feature>
<feature type="compositionally biased region" description="Basic and acidic residues" evidence="2">
    <location>
        <begin position="341"/>
        <end position="369"/>
    </location>
</feature>
<keyword evidence="3" id="KW-0812">Transmembrane</keyword>
<evidence type="ECO:0000256" key="2">
    <source>
        <dbReference type="SAM" id="MobiDB-lite"/>
    </source>
</evidence>
<feature type="compositionally biased region" description="Basic and acidic residues" evidence="2">
    <location>
        <begin position="535"/>
        <end position="550"/>
    </location>
</feature>
<feature type="compositionally biased region" description="Basic and acidic residues" evidence="2">
    <location>
        <begin position="273"/>
        <end position="283"/>
    </location>
</feature>
<proteinExistence type="predicted"/>
<feature type="region of interest" description="Disordered" evidence="2">
    <location>
        <begin position="1040"/>
        <end position="1081"/>
    </location>
</feature>
<dbReference type="CDD" id="cd00072">
    <property type="entry name" value="GYF"/>
    <property type="match status" value="1"/>
</dbReference>
<dbReference type="SMART" id="SM00444">
    <property type="entry name" value="GYF"/>
    <property type="match status" value="1"/>
</dbReference>
<dbReference type="Gene3D" id="3.30.1490.40">
    <property type="match status" value="1"/>
</dbReference>
<dbReference type="EnsemblMetazoa" id="G20667.2">
    <property type="protein sequence ID" value="G20667.2:cds"/>
    <property type="gene ID" value="G20667"/>
</dbReference>
<evidence type="ECO:0000256" key="1">
    <source>
        <dbReference type="SAM" id="Coils"/>
    </source>
</evidence>
<feature type="compositionally biased region" description="Basic and acidic residues" evidence="2">
    <location>
        <begin position="1067"/>
        <end position="1081"/>
    </location>
</feature>
<feature type="compositionally biased region" description="Pro residues" evidence="2">
    <location>
        <begin position="595"/>
        <end position="606"/>
    </location>
</feature>
<feature type="compositionally biased region" description="Basic and acidic residues" evidence="2">
    <location>
        <begin position="462"/>
        <end position="477"/>
    </location>
</feature>
<dbReference type="InterPro" id="IPR003169">
    <property type="entry name" value="GYF"/>
</dbReference>
<evidence type="ECO:0000256" key="3">
    <source>
        <dbReference type="SAM" id="Phobius"/>
    </source>
</evidence>
<feature type="coiled-coil region" evidence="1">
    <location>
        <begin position="696"/>
        <end position="723"/>
    </location>
</feature>
<feature type="compositionally biased region" description="Gly residues" evidence="2">
    <location>
        <begin position="226"/>
        <end position="237"/>
    </location>
</feature>
<feature type="region of interest" description="Disordered" evidence="2">
    <location>
        <begin position="226"/>
        <end position="607"/>
    </location>
</feature>
<name>A0A8W8JR47_MAGGI</name>
<evidence type="ECO:0000313" key="5">
    <source>
        <dbReference type="EnsemblMetazoa" id="G20667.2:cds"/>
    </source>
</evidence>
<dbReference type="PANTHER" id="PTHR14445">
    <property type="entry name" value="GRB10 INTERACTING GYF PROTEIN"/>
    <property type="match status" value="1"/>
</dbReference>
<dbReference type="Pfam" id="PF02213">
    <property type="entry name" value="GYF"/>
    <property type="match status" value="1"/>
</dbReference>
<feature type="compositionally biased region" description="Basic and acidic residues" evidence="2">
    <location>
        <begin position="238"/>
        <end position="252"/>
    </location>
</feature>
<protein>
    <recommendedName>
        <fullName evidence="4">GYF domain-containing protein</fullName>
    </recommendedName>
</protein>
<dbReference type="PROSITE" id="PS50829">
    <property type="entry name" value="GYF"/>
    <property type="match status" value="1"/>
</dbReference>
<dbReference type="Proteomes" id="UP000005408">
    <property type="component" value="Unassembled WGS sequence"/>
</dbReference>
<feature type="region of interest" description="Disordered" evidence="2">
    <location>
        <begin position="773"/>
        <end position="821"/>
    </location>
</feature>
<dbReference type="InterPro" id="IPR035445">
    <property type="entry name" value="GYF-like_dom_sf"/>
</dbReference>
<dbReference type="SUPFAM" id="SSF55277">
    <property type="entry name" value="GYF domain"/>
    <property type="match status" value="1"/>
</dbReference>
<feature type="compositionally biased region" description="Basic and acidic residues" evidence="2">
    <location>
        <begin position="562"/>
        <end position="573"/>
    </location>
</feature>
<feature type="compositionally biased region" description="Basic and acidic residues" evidence="2">
    <location>
        <begin position="993"/>
        <end position="1019"/>
    </location>
</feature>
<keyword evidence="6" id="KW-1185">Reference proteome</keyword>
<feature type="region of interest" description="Disordered" evidence="2">
    <location>
        <begin position="1131"/>
        <end position="1194"/>
    </location>
</feature>
<keyword evidence="3" id="KW-0472">Membrane</keyword>
<feature type="compositionally biased region" description="Basic and acidic residues" evidence="2">
    <location>
        <begin position="442"/>
        <end position="452"/>
    </location>
</feature>
<feature type="compositionally biased region" description="Low complexity" evidence="2">
    <location>
        <begin position="799"/>
        <end position="814"/>
    </location>
</feature>
<feature type="transmembrane region" description="Helical" evidence="3">
    <location>
        <begin position="30"/>
        <end position="53"/>
    </location>
</feature>
<feature type="region of interest" description="Disordered" evidence="2">
    <location>
        <begin position="1327"/>
        <end position="1378"/>
    </location>
</feature>
<evidence type="ECO:0000313" key="6">
    <source>
        <dbReference type="Proteomes" id="UP000005408"/>
    </source>
</evidence>
<feature type="compositionally biased region" description="Low complexity" evidence="2">
    <location>
        <begin position="1182"/>
        <end position="1193"/>
    </location>
</feature>
<sequence>MLGRQSACIWLLSGRGKMTSFYGESRETQYLYVFLAYLIRYTILFVKFAASFYKRSVILGDDYILKVLKFIFKSSRFDKICWHRSLPARHGSRGTYTNLYGHIGFVLRVQAGEKTIKRIDCDRMADTLKFGPEWLRALSDGNNVGTPPPSPGFGKYKLAEHRYGREEMLALFNPDTDPPEEIKKLTPVYVDKKQEPLALVALSEEEQRILSQSVNSVAVLRMFGRGGPPGIRGARGGGPDRGRGRGRGRGEYIQRGISYEETGGGFGRPPTHNRNDGWEEVGAKRNYNTNRYDDGSGGPPKREFNRSLSSENWRDRGGNEEEEEDGDWRRAGGSKWNARGSWRDPATRGGFDPDRRQNGIHRGGFDRGGRQYQRSRNSESWDDEEILPEWSMPDSDDVEELGTFDSSGAFVSTKPEDLNNKDNHTKEESPGKPPSPVAQTSVKEESKQDSKNKAIPKQPNANEDKAPPSKKQDKVAENKTVINNNKAEPPQGKPKKEEAPKTKKDKSSQQNSAQSSSGEVKKESATQDRGSTQGAKKETKTEKEKPRDHSAPPVKKGTTVSEVEKEALDRLQESAENMVLAAMTAEEEEREMRSGPPPPAALPQPSPSVAVPLDHENAQKWFYRDPQGDTQGPFASNEMAEWFSAGYFTMDLYVRRGCDDKFSPLGELIKRWGRVPFLPGPSAPPLLNVPPTSQPNLEQMQQLQQHQEQLKALHAQYLLQQQAMQQQLLRQIQMQQIQQIMQHMQENEQYKNLSPAQQKQIAMQLLLKQPPQPVMMPMQQPSKLSPRSPPSEAAPMNDHPPTSSSHPSFHRSMSQPSDLQAEDGSIWGVAQSVPMAQPVPPGGNPPSVWDVIPHSRSTPDMEQERARKEKEELEMRKKHEEEMKRKQEEFLKQQQEELRQQQLEIQREKEEMERKREALERETALQLQKLEEARRKEEEVRRRKEEEDRMKQQREEEMRKQRQEEQKKREEEMRQRELKRQEDLQRQQQEMLRQQEQRKREMEEMENQKQMELQRRQEQQRQQQEALKKLQQEQLANIQLPSHAQWGSQPVTQTSQKTRSLLEIQEQEERERREKEEIQRRLENERQQMLAIQQQQQQQKSWSSQILRETVRFPTQQQNMKTLLEIQEEQRKLEEEKQRKQQQTQAKQNISLAAASAWGGGQPTSSSHWASEGAWGNATRQASTGSSSASNGAGSLGFWDDAIISSKRAPKPSNQGGVTTEFPTLKGQPQQKAPPASTTQTNKAKPSKRGKEEEAVQRLFQGSASPDDTFSQWCDKALKALNTSVDIPTFVAFLKEVESPYEVHDYVRVYVGESKGAQDFAKQFLEKRSQSRNKARQTVEDSIWGPAPARDFRQSGGNQHSESDSQKAKGKKKKKMQKIDSSILGFTCAADPDRINVGEIEADGTTNDRPGPEVLQSAQDQLTLTTHYTSHHYKVCVLAYQT</sequence>
<feature type="domain" description="GYF" evidence="4">
    <location>
        <begin position="618"/>
        <end position="666"/>
    </location>
</feature>
<dbReference type="GO" id="GO:0005829">
    <property type="term" value="C:cytosol"/>
    <property type="evidence" value="ECO:0007669"/>
    <property type="project" value="TreeGrafter"/>
</dbReference>
<feature type="compositionally biased region" description="Basic and acidic residues" evidence="2">
    <location>
        <begin position="414"/>
        <end position="430"/>
    </location>
</feature>
<keyword evidence="1" id="KW-0175">Coiled coil</keyword>
<organism evidence="5 6">
    <name type="scientific">Magallana gigas</name>
    <name type="common">Pacific oyster</name>
    <name type="synonym">Crassostrea gigas</name>
    <dbReference type="NCBI Taxonomy" id="29159"/>
    <lineage>
        <taxon>Eukaryota</taxon>
        <taxon>Metazoa</taxon>
        <taxon>Spiralia</taxon>
        <taxon>Lophotrochozoa</taxon>
        <taxon>Mollusca</taxon>
        <taxon>Bivalvia</taxon>
        <taxon>Autobranchia</taxon>
        <taxon>Pteriomorphia</taxon>
        <taxon>Ostreida</taxon>
        <taxon>Ostreoidea</taxon>
        <taxon>Ostreidae</taxon>
        <taxon>Magallana</taxon>
    </lineage>
</organism>
<feature type="compositionally biased region" description="Polar residues" evidence="2">
    <location>
        <begin position="1212"/>
        <end position="1244"/>
    </location>
</feature>
<feature type="compositionally biased region" description="Low complexity" evidence="2">
    <location>
        <begin position="508"/>
        <end position="517"/>
    </location>
</feature>
<dbReference type="InterPro" id="IPR051640">
    <property type="entry name" value="GRB10-interact_GYF"/>
</dbReference>
<evidence type="ECO:0000259" key="4">
    <source>
        <dbReference type="PROSITE" id="PS50829"/>
    </source>
</evidence>
<keyword evidence="3" id="KW-1133">Transmembrane helix</keyword>
<feature type="compositionally biased region" description="Polar residues" evidence="2">
    <location>
        <begin position="1040"/>
        <end position="1059"/>
    </location>
</feature>